<dbReference type="InterPro" id="IPR028002">
    <property type="entry name" value="Myb_DNA-bind_5"/>
</dbReference>
<name>A0A7R9DSZ9_TIMPO</name>
<reference evidence="7" key="1">
    <citation type="submission" date="2020-11" db="EMBL/GenBank/DDBJ databases">
        <authorList>
            <person name="Tran Van P."/>
        </authorList>
    </citation>
    <scope>NUCLEOTIDE SEQUENCE</scope>
</reference>
<feature type="domain" description="Myb/SANT-like DNA-binding" evidence="6">
    <location>
        <begin position="11"/>
        <end position="70"/>
    </location>
</feature>
<organism evidence="7">
    <name type="scientific">Timema poppense</name>
    <name type="common">Walking stick</name>
    <dbReference type="NCBI Taxonomy" id="170557"/>
    <lineage>
        <taxon>Eukaryota</taxon>
        <taxon>Metazoa</taxon>
        <taxon>Ecdysozoa</taxon>
        <taxon>Arthropoda</taxon>
        <taxon>Hexapoda</taxon>
        <taxon>Insecta</taxon>
        <taxon>Pterygota</taxon>
        <taxon>Neoptera</taxon>
        <taxon>Polyneoptera</taxon>
        <taxon>Phasmatodea</taxon>
        <taxon>Timematodea</taxon>
        <taxon>Timematoidea</taxon>
        <taxon>Timematidae</taxon>
        <taxon>Timema</taxon>
    </lineage>
</organism>
<keyword evidence="3" id="KW-0805">Transcription regulation</keyword>
<evidence type="ECO:0000256" key="4">
    <source>
        <dbReference type="ARBA" id="ARBA00023163"/>
    </source>
</evidence>
<comment type="subunit">
    <text evidence="1">Self-associates forming complexes of several hundred monomers.</text>
</comment>
<keyword evidence="4" id="KW-0804">Transcription</keyword>
<evidence type="ECO:0000259" key="6">
    <source>
        <dbReference type="Pfam" id="PF13873"/>
    </source>
</evidence>
<gene>
    <name evidence="7" type="ORF">TPSB3V08_LOCUS12761</name>
</gene>
<dbReference type="AlphaFoldDB" id="A0A7R9DSZ9"/>
<evidence type="ECO:0000256" key="1">
    <source>
        <dbReference type="ARBA" id="ARBA00011764"/>
    </source>
</evidence>
<evidence type="ECO:0000256" key="3">
    <source>
        <dbReference type="ARBA" id="ARBA00023015"/>
    </source>
</evidence>
<protein>
    <recommendedName>
        <fullName evidence="2">Regulatory protein zeste</fullName>
    </recommendedName>
</protein>
<accession>A0A7R9DSZ9</accession>
<sequence length="160" mass="18459">MDNVLSGNRLSTAHQNIARGKFTHDFTPKVAAKLWKELTVILNSCFGGPTKGWKEWRKTWQDIKASAKVKFGPLVRLQEGEADPSFQYTLNDFQKRVLAILRMNLTSGQGETTDPVLLFNGMRTKEDRRMLELCARNKMKVTNDWYKKEREYSLDGDTDQ</sequence>
<evidence type="ECO:0000313" key="7">
    <source>
        <dbReference type="EMBL" id="CAD7419044.1"/>
    </source>
</evidence>
<dbReference type="Pfam" id="PF13873">
    <property type="entry name" value="Myb_DNA-bind_5"/>
    <property type="match status" value="1"/>
</dbReference>
<proteinExistence type="predicted"/>
<comment type="function">
    <text evidence="5">Involved in transvection phenomena (= synapsis-dependent gene expression), where the synaptic pairing of chromosomes carrying genes with which zeste interacts influences the expression of these genes. Zeste binds to DNA and stimulates transcription from a nearby promoter.</text>
</comment>
<evidence type="ECO:0000256" key="2">
    <source>
        <dbReference type="ARBA" id="ARBA00016807"/>
    </source>
</evidence>
<evidence type="ECO:0000256" key="5">
    <source>
        <dbReference type="ARBA" id="ARBA00025466"/>
    </source>
</evidence>
<dbReference type="EMBL" id="OD019550">
    <property type="protein sequence ID" value="CAD7419044.1"/>
    <property type="molecule type" value="Genomic_DNA"/>
</dbReference>